<keyword evidence="2" id="KW-0175">Coiled coil</keyword>
<gene>
    <name evidence="5" type="ORF">AK812_SmicGene1580</name>
</gene>
<dbReference type="GO" id="GO:0008270">
    <property type="term" value="F:zinc ion binding"/>
    <property type="evidence" value="ECO:0007669"/>
    <property type="project" value="UniProtKB-KW"/>
</dbReference>
<feature type="compositionally biased region" description="Low complexity" evidence="3">
    <location>
        <begin position="591"/>
        <end position="604"/>
    </location>
</feature>
<reference evidence="5 6" key="1">
    <citation type="submission" date="2016-02" db="EMBL/GenBank/DDBJ databases">
        <title>Genome analysis of coral dinoflagellate symbionts highlights evolutionary adaptations to a symbiotic lifestyle.</title>
        <authorList>
            <person name="Aranda M."/>
            <person name="Li Y."/>
            <person name="Liew Y.J."/>
            <person name="Baumgarten S."/>
            <person name="Simakov O."/>
            <person name="Wilson M."/>
            <person name="Piel J."/>
            <person name="Ashoor H."/>
            <person name="Bougouffa S."/>
            <person name="Bajic V.B."/>
            <person name="Ryu T."/>
            <person name="Ravasi T."/>
            <person name="Bayer T."/>
            <person name="Micklem G."/>
            <person name="Kim H."/>
            <person name="Bhak J."/>
            <person name="Lajeunesse T.C."/>
            <person name="Voolstra C.R."/>
        </authorList>
    </citation>
    <scope>NUCLEOTIDE SEQUENCE [LARGE SCALE GENOMIC DNA]</scope>
    <source>
        <strain evidence="5 6">CCMP2467</strain>
    </source>
</reference>
<feature type="compositionally biased region" description="Low complexity" evidence="3">
    <location>
        <begin position="1438"/>
        <end position="1449"/>
    </location>
</feature>
<comment type="caution">
    <text evidence="5">The sequence shown here is derived from an EMBL/GenBank/DDBJ whole genome shotgun (WGS) entry which is preliminary data.</text>
</comment>
<dbReference type="Proteomes" id="UP000186817">
    <property type="component" value="Unassembled WGS sequence"/>
</dbReference>
<keyword evidence="1" id="KW-0863">Zinc-finger</keyword>
<feature type="region of interest" description="Disordered" evidence="3">
    <location>
        <begin position="743"/>
        <end position="766"/>
    </location>
</feature>
<feature type="coiled-coil region" evidence="2">
    <location>
        <begin position="141"/>
        <end position="175"/>
    </location>
</feature>
<sequence>MGALGALANLAEPSWSNQRSYTQFRRLPVASAVSFFYHRSVCGVVLPSDRRWLNRELALSWPKSGNAILEQSRRVLQLFLPRSAILDDDDFALRAERLRADELKEELLGQPASEILRAVGGSILQCRQRSGTAWRQLEGKVTELEAAVRTEVRDRKELQAELKRALDAEVLAREEGLATEKRSRESSNAQMDELLKVSLLEERTQRGLCIEDCRKDLAAVKFPPSHGKDDDMEGRLAEEGARRDHDTAERQFELQKLETALADLHRERSADVSRDVLPTAVPEALRAAVDVAPGYPFALLQFKAYKQKDLTSSDVEALRVAVNKLKENPDLVARPLSAEAIGVGPPMLAVPPMSGAGKHAAPDAQPAGPPAAAHRRPAAAPLYAAVAPAEPTEGEEEEEEAEEPERCIVRTQVEMEAPMSHAQEWKQEWGRANLPARIHGPGFRPCVSKRRIKERCARAFCLCAGEDARRAPKCTVVYTGIYCAATKLFTIEETGSHHRPAEGEQVQEASARKPRRNCRALMLDLPEVYTKTVQQQPKSTLDFVQQANKWSRDPDNFKGSEGEKPFKVDQVLHRLSVPVQSWVGSTDARAPLSPSLPSTPSTLPVAASAPPLPNMRGGGKKAMAKPAAQPPADPSAKARQVPRRKPAAASITYGDVRDRLWYQGLAKQHHKLVGLAADAMPQRNDATRLVSTYFQAQTVHGDKPAHVHVYPMTSCLNFRVACSACKPRCGSCQLANTVTRSQSNPTVVGQSNRGRKRKSENRWGKPEDWEVPGDVLNDKGLRQLVKDHFYKHALASKAFKVQTASRQLKDCNTLKCEFRCSSHLTMEGKQCKWQGVAHYDTQTRRVKLETDPETKHGPMEKKLGRGMTVPQRRQAGGIGAADAFDILCAPPIQPGDARQAEGAQELRSPPKMSFLAGWTKRRNKRLGVAKARRQELWRDADFHAFINQLQAAPAVGDVDELLRPYASRVDGKKTSVTLLCPALVKETLERLQNPRLLKLYMDGTYHLLYGKYVLLSVGALSKQWSTVLHVDRSHHSSFNELGFAIAHAEHDVAYSGLVQSVFDVSRQLGCDVDASCVRQWHADMHTGISKARRSVVPESVAVDDWAHVVGATAKAGNGGARKLLKEKLQGSPEERASRVSFLLSCMYTTRAMPARPFHAHWTCLLHRVEWASPQAATAFAAQYLCKETVGQDALLSARWRAPSDRMLPGSACGTAPQEAWHMSTLKRVTRRQKVKTPSDLAQALQTIVRSKLVRLRQEERALHDWPGPHAHVALACLTDDAGLGQEEYAQRIISPLPSGTLTKYVRLIKAHSQSEVARALHALGVTASPLQEPLEITNWSLAKELFGRWCLVVVGPHAQEYWRHVQQHGEPNIHVRGLCTCHEAALHGPCEHLYAAFLHLRLPEVSDRLCMTVRHDRGGRTKTGASPTTSSQPPCGSVRPGPRAGVAVAPPEARPRPCVHESVVDLVQTVSGAELCSKRVAALSTLGVHTLADLRLLSEAHLRTEAGFTLTESLRNGRLRLQVDMEEVEQPRGYKLWSHGELSDDHAKQTMGMEMLGMDYAQYLVDHAMGLEAAIQGVHEDVTREADERNEAFRRLEIRIADERRQLATQLRSIEERLRQAEENARRTPGFFCGTSSKVLIQGQASYQCIV</sequence>
<dbReference type="InterPro" id="IPR007527">
    <property type="entry name" value="Znf_SWIM"/>
</dbReference>
<organism evidence="5 6">
    <name type="scientific">Symbiodinium microadriaticum</name>
    <name type="common">Dinoflagellate</name>
    <name type="synonym">Zooxanthella microadriatica</name>
    <dbReference type="NCBI Taxonomy" id="2951"/>
    <lineage>
        <taxon>Eukaryota</taxon>
        <taxon>Sar</taxon>
        <taxon>Alveolata</taxon>
        <taxon>Dinophyceae</taxon>
        <taxon>Suessiales</taxon>
        <taxon>Symbiodiniaceae</taxon>
        <taxon>Symbiodinium</taxon>
    </lineage>
</organism>
<feature type="region of interest" description="Disordered" evidence="3">
    <location>
        <begin position="1417"/>
        <end position="1449"/>
    </location>
</feature>
<name>A0A1Q9F3P2_SYMMI</name>
<keyword evidence="1" id="KW-0479">Metal-binding</keyword>
<feature type="compositionally biased region" description="Polar residues" evidence="3">
    <location>
        <begin position="743"/>
        <end position="752"/>
    </location>
</feature>
<feature type="compositionally biased region" description="Low complexity" evidence="3">
    <location>
        <begin position="362"/>
        <end position="374"/>
    </location>
</feature>
<feature type="domain" description="SWIM-type" evidence="4">
    <location>
        <begin position="1361"/>
        <end position="1401"/>
    </location>
</feature>
<dbReference type="EMBL" id="LSRX01000017">
    <property type="protein sequence ID" value="OLQ14305.1"/>
    <property type="molecule type" value="Genomic_DNA"/>
</dbReference>
<keyword evidence="1" id="KW-0862">Zinc</keyword>
<feature type="compositionally biased region" description="Polar residues" evidence="3">
    <location>
        <begin position="1423"/>
        <end position="1434"/>
    </location>
</feature>
<accession>A0A1Q9F3P2</accession>
<evidence type="ECO:0000256" key="1">
    <source>
        <dbReference type="PROSITE-ProRule" id="PRU00325"/>
    </source>
</evidence>
<evidence type="ECO:0000259" key="4">
    <source>
        <dbReference type="PROSITE" id="PS50966"/>
    </source>
</evidence>
<feature type="region of interest" description="Disordered" evidence="3">
    <location>
        <begin position="588"/>
        <end position="648"/>
    </location>
</feature>
<evidence type="ECO:0000313" key="5">
    <source>
        <dbReference type="EMBL" id="OLQ14305.1"/>
    </source>
</evidence>
<dbReference type="PROSITE" id="PS50966">
    <property type="entry name" value="ZF_SWIM"/>
    <property type="match status" value="1"/>
</dbReference>
<feature type="region of interest" description="Disordered" evidence="3">
    <location>
        <begin position="354"/>
        <end position="374"/>
    </location>
</feature>
<protein>
    <recommendedName>
        <fullName evidence="4">SWIM-type domain-containing protein</fullName>
    </recommendedName>
</protein>
<evidence type="ECO:0000256" key="2">
    <source>
        <dbReference type="SAM" id="Coils"/>
    </source>
</evidence>
<dbReference type="OrthoDB" id="10387646at2759"/>
<proteinExistence type="predicted"/>
<keyword evidence="6" id="KW-1185">Reference proteome</keyword>
<evidence type="ECO:0000313" key="6">
    <source>
        <dbReference type="Proteomes" id="UP000186817"/>
    </source>
</evidence>
<evidence type="ECO:0000256" key="3">
    <source>
        <dbReference type="SAM" id="MobiDB-lite"/>
    </source>
</evidence>